<dbReference type="InterPro" id="IPR007569">
    <property type="entry name" value="DUF559"/>
</dbReference>
<evidence type="ECO:0000313" key="3">
    <source>
        <dbReference type="Proteomes" id="UP000570517"/>
    </source>
</evidence>
<evidence type="ECO:0000259" key="1">
    <source>
        <dbReference type="Pfam" id="PF04480"/>
    </source>
</evidence>
<protein>
    <recommendedName>
        <fullName evidence="1">DUF559 domain-containing protein</fullName>
    </recommendedName>
</protein>
<reference evidence="2 3" key="1">
    <citation type="submission" date="2020-05" db="EMBL/GenBank/DDBJ databases">
        <title>Draft genome sequence of Mycobacterium hippocampi DL, isolated from European seabass, Dicentrarchus labrax, reared in fish farms.</title>
        <authorList>
            <person name="Stathopoulou P."/>
            <person name="Asimakis E."/>
            <person name="Tzokas K."/>
            <person name="Batargias C."/>
            <person name="Tsiamis G."/>
        </authorList>
    </citation>
    <scope>NUCLEOTIDE SEQUENCE [LARGE SCALE GENOMIC DNA]</scope>
    <source>
        <strain evidence="2 3">DL</strain>
    </source>
</reference>
<dbReference type="Proteomes" id="UP000570517">
    <property type="component" value="Unassembled WGS sequence"/>
</dbReference>
<sequence>MEGAFRGSEALALGSLTRHDLRTNFSRVLPDVYALKPAELTLQQRAAAAWLWSGRRAVVSGVTASGLWGAKWVDAEVVELNWPNHRAPPGVLTRNDTVLDDEIAVVDGLPVTTVERTAFDLARRGAKANAVARLDALARATHFKNEDVLDLSQRHPHVKGLRRVEEMLDFVDAGAESPKESWLRMMLIRNGYPRPATQIPVLGVDGYPRYYLDMGWEDIMVAVEYDGEHHREDDEAYRKDIIRMEYLASIGWLVVRVVKGQYKEQILRRVEGAVRSRSGFDLR</sequence>
<dbReference type="AlphaFoldDB" id="A0A850PPX7"/>
<gene>
    <name evidence="2" type="ORF">HLY00_2493</name>
</gene>
<dbReference type="InterPro" id="IPR011335">
    <property type="entry name" value="Restrct_endonuc-II-like"/>
</dbReference>
<dbReference type="SUPFAM" id="SSF52980">
    <property type="entry name" value="Restriction endonuclease-like"/>
    <property type="match status" value="1"/>
</dbReference>
<dbReference type="Pfam" id="PF04480">
    <property type="entry name" value="DUF559"/>
    <property type="match status" value="1"/>
</dbReference>
<name>A0A850PPX7_9MYCO</name>
<dbReference type="EMBL" id="JABFYL010000026">
    <property type="protein sequence ID" value="NVN50767.1"/>
    <property type="molecule type" value="Genomic_DNA"/>
</dbReference>
<feature type="domain" description="DUF559" evidence="1">
    <location>
        <begin position="209"/>
        <end position="263"/>
    </location>
</feature>
<proteinExistence type="predicted"/>
<keyword evidence="3" id="KW-1185">Reference proteome</keyword>
<dbReference type="Gene3D" id="3.40.960.10">
    <property type="entry name" value="VSR Endonuclease"/>
    <property type="match status" value="1"/>
</dbReference>
<accession>A0A850PPX7</accession>
<evidence type="ECO:0000313" key="2">
    <source>
        <dbReference type="EMBL" id="NVN50767.1"/>
    </source>
</evidence>
<comment type="caution">
    <text evidence="2">The sequence shown here is derived from an EMBL/GenBank/DDBJ whole genome shotgun (WGS) entry which is preliminary data.</text>
</comment>
<organism evidence="2 3">
    <name type="scientific">Mycolicibacterium hippocampi</name>
    <dbReference type="NCBI Taxonomy" id="659824"/>
    <lineage>
        <taxon>Bacteria</taxon>
        <taxon>Bacillati</taxon>
        <taxon>Actinomycetota</taxon>
        <taxon>Actinomycetes</taxon>
        <taxon>Mycobacteriales</taxon>
        <taxon>Mycobacteriaceae</taxon>
        <taxon>Mycolicibacterium</taxon>
    </lineage>
</organism>
<dbReference type="RefSeq" id="WP_178359110.1">
    <property type="nucleotide sequence ID" value="NZ_JABFYL010000026.1"/>
</dbReference>